<organism evidence="1 2">
    <name type="scientific">Podarcis lilfordi</name>
    <name type="common">Lilford's wall lizard</name>
    <dbReference type="NCBI Taxonomy" id="74358"/>
    <lineage>
        <taxon>Eukaryota</taxon>
        <taxon>Metazoa</taxon>
        <taxon>Chordata</taxon>
        <taxon>Craniata</taxon>
        <taxon>Vertebrata</taxon>
        <taxon>Euteleostomi</taxon>
        <taxon>Lepidosauria</taxon>
        <taxon>Squamata</taxon>
        <taxon>Bifurcata</taxon>
        <taxon>Unidentata</taxon>
        <taxon>Episquamata</taxon>
        <taxon>Laterata</taxon>
        <taxon>Lacertibaenia</taxon>
        <taxon>Lacertidae</taxon>
        <taxon>Podarcis</taxon>
    </lineage>
</organism>
<keyword evidence="2" id="KW-1185">Reference proteome</keyword>
<evidence type="ECO:0000313" key="1">
    <source>
        <dbReference type="EMBL" id="CAI5768200.1"/>
    </source>
</evidence>
<protein>
    <submittedName>
        <fullName evidence="1">Uncharacterized protein</fullName>
    </submittedName>
</protein>
<proteinExistence type="predicted"/>
<name>A0AA35JY70_9SAUR</name>
<dbReference type="EMBL" id="OX395127">
    <property type="protein sequence ID" value="CAI5768200.1"/>
    <property type="molecule type" value="Genomic_DNA"/>
</dbReference>
<dbReference type="Proteomes" id="UP001178461">
    <property type="component" value="Chromosome 2"/>
</dbReference>
<evidence type="ECO:0000313" key="2">
    <source>
        <dbReference type="Proteomes" id="UP001178461"/>
    </source>
</evidence>
<accession>A0AA35JY70</accession>
<sequence>MRGWDDVTGPHHEGRQFRAERCPRADLDVLHGGTRRILCKTRELSEDTSEVRQGVVARVRGNDMSHSLDREILDHNLLLDNGGRSQATGVRVVFRPTSPSCNSPIYTLS</sequence>
<gene>
    <name evidence="1" type="ORF">PODLI_1B007401</name>
</gene>
<reference evidence="1" key="1">
    <citation type="submission" date="2022-12" db="EMBL/GenBank/DDBJ databases">
        <authorList>
            <person name="Alioto T."/>
            <person name="Alioto T."/>
            <person name="Gomez Garrido J."/>
        </authorList>
    </citation>
    <scope>NUCLEOTIDE SEQUENCE</scope>
</reference>
<dbReference type="AlphaFoldDB" id="A0AA35JY70"/>